<dbReference type="Pfam" id="PF07729">
    <property type="entry name" value="FCD"/>
    <property type="match status" value="1"/>
</dbReference>
<keyword evidence="1" id="KW-0805">Transcription regulation</keyword>
<dbReference type="AlphaFoldDB" id="A0A1G7TSF3"/>
<accession>A0A1G7TSF3</accession>
<sequence length="254" mass="27384">MAQPKVAAEIARRLMREAAERGLKPGDHLGSESELIDRYGVARGSLREALRLLEAQGAVELRRGAGGGAIMAHPRPTQLAAFLAMTLQTGGGTLRTVLETRATIEPAMAALAARRRTPEQADALTKCTTRLLDARHDTATFHALNRQFHDLVAEASGNLLIAAMLPALSWMSSAIGWELHPRVRKRIAIEKQGIAEAIAEGDSWGASQRMARMILGYEDLSTADAGVLERPIAWADVDELLEKHLLDGSDGTDG</sequence>
<organism evidence="5 6">
    <name type="scientific">Pseudonocardia oroxyli</name>
    <dbReference type="NCBI Taxonomy" id="366584"/>
    <lineage>
        <taxon>Bacteria</taxon>
        <taxon>Bacillati</taxon>
        <taxon>Actinomycetota</taxon>
        <taxon>Actinomycetes</taxon>
        <taxon>Pseudonocardiales</taxon>
        <taxon>Pseudonocardiaceae</taxon>
        <taxon>Pseudonocardia</taxon>
    </lineage>
</organism>
<gene>
    <name evidence="5" type="ORF">SAMN05216377_111121</name>
</gene>
<dbReference type="SUPFAM" id="SSF48008">
    <property type="entry name" value="GntR ligand-binding domain-like"/>
    <property type="match status" value="1"/>
</dbReference>
<dbReference type="InterPro" id="IPR036388">
    <property type="entry name" value="WH-like_DNA-bd_sf"/>
</dbReference>
<dbReference type="PROSITE" id="PS50949">
    <property type="entry name" value="HTH_GNTR"/>
    <property type="match status" value="1"/>
</dbReference>
<dbReference type="InterPro" id="IPR008920">
    <property type="entry name" value="TF_FadR/GntR_C"/>
</dbReference>
<dbReference type="GO" id="GO:0003700">
    <property type="term" value="F:DNA-binding transcription factor activity"/>
    <property type="evidence" value="ECO:0007669"/>
    <property type="project" value="InterPro"/>
</dbReference>
<dbReference type="InterPro" id="IPR011711">
    <property type="entry name" value="GntR_C"/>
</dbReference>
<dbReference type="Proteomes" id="UP000198967">
    <property type="component" value="Unassembled WGS sequence"/>
</dbReference>
<evidence type="ECO:0000256" key="3">
    <source>
        <dbReference type="ARBA" id="ARBA00023163"/>
    </source>
</evidence>
<dbReference type="PANTHER" id="PTHR43537:SF24">
    <property type="entry name" value="GLUCONATE OPERON TRANSCRIPTIONAL REPRESSOR"/>
    <property type="match status" value="1"/>
</dbReference>
<dbReference type="OrthoDB" id="9784718at2"/>
<dbReference type="PANTHER" id="PTHR43537">
    <property type="entry name" value="TRANSCRIPTIONAL REGULATOR, GNTR FAMILY"/>
    <property type="match status" value="1"/>
</dbReference>
<name>A0A1G7TSF3_PSEOR</name>
<dbReference type="EMBL" id="FNBE01000011">
    <property type="protein sequence ID" value="SDG38177.1"/>
    <property type="molecule type" value="Genomic_DNA"/>
</dbReference>
<evidence type="ECO:0000256" key="1">
    <source>
        <dbReference type="ARBA" id="ARBA00023015"/>
    </source>
</evidence>
<dbReference type="Gene3D" id="1.20.120.530">
    <property type="entry name" value="GntR ligand-binding domain-like"/>
    <property type="match status" value="1"/>
</dbReference>
<evidence type="ECO:0000313" key="5">
    <source>
        <dbReference type="EMBL" id="SDG38177.1"/>
    </source>
</evidence>
<evidence type="ECO:0000259" key="4">
    <source>
        <dbReference type="PROSITE" id="PS50949"/>
    </source>
</evidence>
<dbReference type="CDD" id="cd07377">
    <property type="entry name" value="WHTH_GntR"/>
    <property type="match status" value="1"/>
</dbReference>
<keyword evidence="3" id="KW-0804">Transcription</keyword>
<dbReference type="Pfam" id="PF00392">
    <property type="entry name" value="GntR"/>
    <property type="match status" value="1"/>
</dbReference>
<dbReference type="Gene3D" id="1.10.10.10">
    <property type="entry name" value="Winged helix-like DNA-binding domain superfamily/Winged helix DNA-binding domain"/>
    <property type="match status" value="1"/>
</dbReference>
<dbReference type="InterPro" id="IPR036390">
    <property type="entry name" value="WH_DNA-bd_sf"/>
</dbReference>
<dbReference type="InterPro" id="IPR000524">
    <property type="entry name" value="Tscrpt_reg_HTH_GntR"/>
</dbReference>
<dbReference type="SMART" id="SM00895">
    <property type="entry name" value="FCD"/>
    <property type="match status" value="1"/>
</dbReference>
<dbReference type="RefSeq" id="WP_093086040.1">
    <property type="nucleotide sequence ID" value="NZ_FNBE01000011.1"/>
</dbReference>
<dbReference type="PRINTS" id="PR00035">
    <property type="entry name" value="HTHGNTR"/>
</dbReference>
<dbReference type="STRING" id="366584.SAMN05216377_111121"/>
<dbReference type="SUPFAM" id="SSF46785">
    <property type="entry name" value="Winged helix' DNA-binding domain"/>
    <property type="match status" value="1"/>
</dbReference>
<keyword evidence="2" id="KW-0238">DNA-binding</keyword>
<feature type="domain" description="HTH gntR-type" evidence="4">
    <location>
        <begin position="4"/>
        <end position="74"/>
    </location>
</feature>
<protein>
    <submittedName>
        <fullName evidence="5">Transcriptional regulator, GntR family</fullName>
    </submittedName>
</protein>
<keyword evidence="6" id="KW-1185">Reference proteome</keyword>
<dbReference type="GO" id="GO:0003677">
    <property type="term" value="F:DNA binding"/>
    <property type="evidence" value="ECO:0007669"/>
    <property type="project" value="UniProtKB-KW"/>
</dbReference>
<proteinExistence type="predicted"/>
<evidence type="ECO:0000313" key="6">
    <source>
        <dbReference type="Proteomes" id="UP000198967"/>
    </source>
</evidence>
<reference evidence="5 6" key="1">
    <citation type="submission" date="2016-10" db="EMBL/GenBank/DDBJ databases">
        <authorList>
            <person name="de Groot N.N."/>
        </authorList>
    </citation>
    <scope>NUCLEOTIDE SEQUENCE [LARGE SCALE GENOMIC DNA]</scope>
    <source>
        <strain evidence="5 6">CGMCC 4.3143</strain>
    </source>
</reference>
<dbReference type="SMART" id="SM00345">
    <property type="entry name" value="HTH_GNTR"/>
    <property type="match status" value="1"/>
</dbReference>
<evidence type="ECO:0000256" key="2">
    <source>
        <dbReference type="ARBA" id="ARBA00023125"/>
    </source>
</evidence>